<sequence length="71" mass="7416">MRQGTSAGLPEIGKEVRLVEVETRLGFPGCQLGEPGDRGSDSPKLYLRAAGIGNRDARDQACVSSGTDVLG</sequence>
<gene>
    <name evidence="1" type="ORF">JTE90_022479</name>
</gene>
<keyword evidence="2" id="KW-1185">Reference proteome</keyword>
<reference evidence="1 2" key="1">
    <citation type="journal article" date="2022" name="Nat. Ecol. Evol.">
        <title>A masculinizing supergene underlies an exaggerated male reproductive morph in a spider.</title>
        <authorList>
            <person name="Hendrickx F."/>
            <person name="De Corte Z."/>
            <person name="Sonet G."/>
            <person name="Van Belleghem S.M."/>
            <person name="Kostlbacher S."/>
            <person name="Vangestel C."/>
        </authorList>
    </citation>
    <scope>NUCLEOTIDE SEQUENCE [LARGE SCALE GENOMIC DNA]</scope>
    <source>
        <strain evidence="1">W744_W776</strain>
    </source>
</reference>
<evidence type="ECO:0000313" key="1">
    <source>
        <dbReference type="EMBL" id="KAG8182656.1"/>
    </source>
</evidence>
<dbReference type="Proteomes" id="UP000827092">
    <property type="component" value="Unassembled WGS sequence"/>
</dbReference>
<dbReference type="EMBL" id="JAFNEN010000455">
    <property type="protein sequence ID" value="KAG8182656.1"/>
    <property type="molecule type" value="Genomic_DNA"/>
</dbReference>
<dbReference type="AlphaFoldDB" id="A0AAV6UHB2"/>
<name>A0AAV6UHB2_9ARAC</name>
<organism evidence="1 2">
    <name type="scientific">Oedothorax gibbosus</name>
    <dbReference type="NCBI Taxonomy" id="931172"/>
    <lineage>
        <taxon>Eukaryota</taxon>
        <taxon>Metazoa</taxon>
        <taxon>Ecdysozoa</taxon>
        <taxon>Arthropoda</taxon>
        <taxon>Chelicerata</taxon>
        <taxon>Arachnida</taxon>
        <taxon>Araneae</taxon>
        <taxon>Araneomorphae</taxon>
        <taxon>Entelegynae</taxon>
        <taxon>Araneoidea</taxon>
        <taxon>Linyphiidae</taxon>
        <taxon>Erigoninae</taxon>
        <taxon>Oedothorax</taxon>
    </lineage>
</organism>
<comment type="caution">
    <text evidence="1">The sequence shown here is derived from an EMBL/GenBank/DDBJ whole genome shotgun (WGS) entry which is preliminary data.</text>
</comment>
<evidence type="ECO:0000313" key="2">
    <source>
        <dbReference type="Proteomes" id="UP000827092"/>
    </source>
</evidence>
<proteinExistence type="predicted"/>
<accession>A0AAV6UHB2</accession>
<protein>
    <submittedName>
        <fullName evidence="1">Uncharacterized protein</fullName>
    </submittedName>
</protein>